<proteinExistence type="predicted"/>
<protein>
    <submittedName>
        <fullName evidence="2">Uncharacterized protein</fullName>
    </submittedName>
</protein>
<sequence>MVREMRALPQQAIVKQPPEEIGRAGWLLIGATTMAAGAFLHAIAGFVEIIVRLGAHVRRHRLVAHMNRPFAGQRRCSYG</sequence>
<dbReference type="EMBL" id="JBHTEC010000001">
    <property type="protein sequence ID" value="MFD0286937.1"/>
    <property type="molecule type" value="Genomic_DNA"/>
</dbReference>
<comment type="caution">
    <text evidence="2">The sequence shown here is derived from an EMBL/GenBank/DDBJ whole genome shotgun (WGS) entry which is preliminary data.</text>
</comment>
<evidence type="ECO:0000313" key="3">
    <source>
        <dbReference type="Proteomes" id="UP001596957"/>
    </source>
</evidence>
<evidence type="ECO:0000256" key="1">
    <source>
        <dbReference type="SAM" id="Phobius"/>
    </source>
</evidence>
<dbReference type="Proteomes" id="UP001596957">
    <property type="component" value="Unassembled WGS sequence"/>
</dbReference>
<keyword evidence="1" id="KW-0472">Membrane</keyword>
<gene>
    <name evidence="2" type="ORF">ACFQZP_35700</name>
</gene>
<organism evidence="2 3">
    <name type="scientific">Streptomyces lutosisoli</name>
    <dbReference type="NCBI Taxonomy" id="2665721"/>
    <lineage>
        <taxon>Bacteria</taxon>
        <taxon>Bacillati</taxon>
        <taxon>Actinomycetota</taxon>
        <taxon>Actinomycetes</taxon>
        <taxon>Kitasatosporales</taxon>
        <taxon>Streptomycetaceae</taxon>
        <taxon>Streptomyces</taxon>
    </lineage>
</organism>
<dbReference type="RefSeq" id="WP_381251661.1">
    <property type="nucleotide sequence ID" value="NZ_JBHTBI010000007.1"/>
</dbReference>
<feature type="transmembrane region" description="Helical" evidence="1">
    <location>
        <begin position="26"/>
        <end position="51"/>
    </location>
</feature>
<name>A0ABW2VSP2_9ACTN</name>
<keyword evidence="1" id="KW-0812">Transmembrane</keyword>
<keyword evidence="3" id="KW-1185">Reference proteome</keyword>
<evidence type="ECO:0000313" key="2">
    <source>
        <dbReference type="EMBL" id="MFD0286937.1"/>
    </source>
</evidence>
<reference evidence="3" key="1">
    <citation type="journal article" date="2019" name="Int. J. Syst. Evol. Microbiol.">
        <title>The Global Catalogue of Microorganisms (GCM) 10K type strain sequencing project: providing services to taxonomists for standard genome sequencing and annotation.</title>
        <authorList>
            <consortium name="The Broad Institute Genomics Platform"/>
            <consortium name="The Broad Institute Genome Sequencing Center for Infectious Disease"/>
            <person name="Wu L."/>
            <person name="Ma J."/>
        </authorList>
    </citation>
    <scope>NUCLEOTIDE SEQUENCE [LARGE SCALE GENOMIC DNA]</scope>
    <source>
        <strain evidence="3">CGMCC 4.7198</strain>
    </source>
</reference>
<keyword evidence="1" id="KW-1133">Transmembrane helix</keyword>
<accession>A0ABW2VSP2</accession>